<dbReference type="RefSeq" id="WP_210535572.1">
    <property type="nucleotide sequence ID" value="NZ_JAGKTC010000001.1"/>
</dbReference>
<accession>A0A941ASY7</accession>
<gene>
    <name evidence="3" type="ORF">J5837_04830</name>
</gene>
<dbReference type="EMBL" id="JAGKTC010000001">
    <property type="protein sequence ID" value="MBP3983745.1"/>
    <property type="molecule type" value="Genomic_DNA"/>
</dbReference>
<name>A0A941ASY7_9GAMM</name>
<organism evidence="3 4">
    <name type="scientific">Pseudoxanthomonas helianthi</name>
    <dbReference type="NCBI Taxonomy" id="1453541"/>
    <lineage>
        <taxon>Bacteria</taxon>
        <taxon>Pseudomonadati</taxon>
        <taxon>Pseudomonadota</taxon>
        <taxon>Gammaproteobacteria</taxon>
        <taxon>Lysobacterales</taxon>
        <taxon>Lysobacteraceae</taxon>
        <taxon>Pseudoxanthomonas</taxon>
    </lineage>
</organism>
<feature type="signal peptide" evidence="1">
    <location>
        <begin position="1"/>
        <end position="21"/>
    </location>
</feature>
<reference evidence="3" key="1">
    <citation type="journal article" date="2016" name="Int. J. Syst. Evol. Microbiol.">
        <title>Pseudoxanthomonas helianthi sp. nov., isolated from roots of Jerusalem artichoke (Helianthus tuberosus).</title>
        <authorList>
            <person name="Kittiwongwattana C."/>
            <person name="Thawai C."/>
        </authorList>
    </citation>
    <scope>NUCLEOTIDE SEQUENCE</scope>
    <source>
        <strain evidence="3">110414</strain>
    </source>
</reference>
<dbReference type="AlphaFoldDB" id="A0A941ASY7"/>
<feature type="domain" description="DUF4097" evidence="2">
    <location>
        <begin position="39"/>
        <end position="124"/>
    </location>
</feature>
<evidence type="ECO:0000313" key="3">
    <source>
        <dbReference type="EMBL" id="MBP3983745.1"/>
    </source>
</evidence>
<sequence>MKPIRPILLLTLALAAAPALAQQDLDEISKDIVARAGQTYGNLDTISGDIHIEARASTRTVNTVSGDIELAEGATTGRIETVSGDIQAAGKVTAGKGVGTVSGDIYFDRGGRIGGDIETVSGDVGLVATEVSGGIETVSGDITVGIGSHVRGGIKIEKNENGSSMNWGRPPRIVVGPNAVVDGPMVFERPVVLYVHRTAKIGRVSGATAKTFDTPTAPKD</sequence>
<protein>
    <submittedName>
        <fullName evidence="3">DUF4097 family beta strand repeat protein</fullName>
    </submittedName>
</protein>
<dbReference type="Proteomes" id="UP000673447">
    <property type="component" value="Unassembled WGS sequence"/>
</dbReference>
<evidence type="ECO:0000256" key="1">
    <source>
        <dbReference type="SAM" id="SignalP"/>
    </source>
</evidence>
<dbReference type="Pfam" id="PF13349">
    <property type="entry name" value="DUF4097"/>
    <property type="match status" value="1"/>
</dbReference>
<evidence type="ECO:0000313" key="4">
    <source>
        <dbReference type="Proteomes" id="UP000673447"/>
    </source>
</evidence>
<keyword evidence="1" id="KW-0732">Signal</keyword>
<dbReference type="InterPro" id="IPR025164">
    <property type="entry name" value="Toastrack_DUF4097"/>
</dbReference>
<feature type="chain" id="PRO_5037933848" evidence="1">
    <location>
        <begin position="22"/>
        <end position="220"/>
    </location>
</feature>
<evidence type="ECO:0000259" key="2">
    <source>
        <dbReference type="Pfam" id="PF13349"/>
    </source>
</evidence>
<reference evidence="3" key="2">
    <citation type="submission" date="2021-03" db="EMBL/GenBank/DDBJ databases">
        <authorList>
            <person name="Cao W."/>
        </authorList>
    </citation>
    <scope>NUCLEOTIDE SEQUENCE</scope>
    <source>
        <strain evidence="3">110414</strain>
    </source>
</reference>
<keyword evidence="4" id="KW-1185">Reference proteome</keyword>
<proteinExistence type="predicted"/>
<comment type="caution">
    <text evidence="3">The sequence shown here is derived from an EMBL/GenBank/DDBJ whole genome shotgun (WGS) entry which is preliminary data.</text>
</comment>